<dbReference type="EMBL" id="KN714666">
    <property type="protein sequence ID" value="KUI52589.1"/>
    <property type="molecule type" value="Genomic_DNA"/>
</dbReference>
<dbReference type="Pfam" id="PF03435">
    <property type="entry name" value="Sacchrp_dh_NADP"/>
    <property type="match status" value="1"/>
</dbReference>
<dbReference type="Proteomes" id="UP000078576">
    <property type="component" value="Unassembled WGS sequence"/>
</dbReference>
<dbReference type="OrthoDB" id="10262413at2759"/>
<dbReference type="InterPro" id="IPR051783">
    <property type="entry name" value="NAD(P)-dependent_oxidoreduct"/>
</dbReference>
<sequence>MATSTSTPRILLLGATGYIGGTVLHYLLESTHPLLSKHNISVLIRGPDRAAKLQQVYGNRVFPVLFDDLDDIDLITKLASQYDIVINAGTGFHPASAAAIVHALSQRQRDKPGGEVRRPWIIHTSGCSNISDNPLAGDAHPDRWFDDADPTAIYEHEKAADAREPYPQRTAELAVLDAGEQTGVGAVAIQIPAIYGEGRGLFSITPAVAVLMMQFVLDHGYGFQLGDGSGCMGLVHVDDLAELYVLFVQRILEDGGKDLPSGKSGIVFPCVGIALYTDISKACVAAAFRKGVLPKPDGPQTEEVRLVDAKDVAPYYEAGELGIHIAEVAWAGHWNTKGTVAVQLGWKPAHLKDAILSDSHYDSELEALLAGRRVLQLGKVTGQKKGV</sequence>
<organism evidence="2 3">
    <name type="scientific">Cytospora mali</name>
    <name type="common">Apple Valsa canker fungus</name>
    <name type="synonym">Valsa mali</name>
    <dbReference type="NCBI Taxonomy" id="578113"/>
    <lineage>
        <taxon>Eukaryota</taxon>
        <taxon>Fungi</taxon>
        <taxon>Dikarya</taxon>
        <taxon>Ascomycota</taxon>
        <taxon>Pezizomycotina</taxon>
        <taxon>Sordariomycetes</taxon>
        <taxon>Sordariomycetidae</taxon>
        <taxon>Diaporthales</taxon>
        <taxon>Cytosporaceae</taxon>
        <taxon>Cytospora</taxon>
    </lineage>
</organism>
<dbReference type="PANTHER" id="PTHR48079:SF6">
    <property type="entry name" value="NAD(P)-BINDING DOMAIN-CONTAINING PROTEIN-RELATED"/>
    <property type="match status" value="1"/>
</dbReference>
<evidence type="ECO:0000313" key="3">
    <source>
        <dbReference type="Proteomes" id="UP000078576"/>
    </source>
</evidence>
<dbReference type="InterPro" id="IPR036291">
    <property type="entry name" value="NAD(P)-bd_dom_sf"/>
</dbReference>
<accession>A0A194ULQ2</accession>
<name>A0A194ULQ2_CYTMA</name>
<feature type="domain" description="Saccharopine dehydrogenase NADP binding" evidence="1">
    <location>
        <begin position="10"/>
        <end position="101"/>
    </location>
</feature>
<dbReference type="AlphaFoldDB" id="A0A194ULQ2"/>
<gene>
    <name evidence="2" type="ORF">VP1G_00049</name>
</gene>
<dbReference type="InterPro" id="IPR005097">
    <property type="entry name" value="Sacchrp_dh_NADP-bd"/>
</dbReference>
<dbReference type="PANTHER" id="PTHR48079">
    <property type="entry name" value="PROTEIN YEEZ"/>
    <property type="match status" value="1"/>
</dbReference>
<evidence type="ECO:0000313" key="2">
    <source>
        <dbReference type="EMBL" id="KUI52589.1"/>
    </source>
</evidence>
<dbReference type="GO" id="GO:0004029">
    <property type="term" value="F:aldehyde dehydrogenase (NAD+) activity"/>
    <property type="evidence" value="ECO:0007669"/>
    <property type="project" value="TreeGrafter"/>
</dbReference>
<proteinExistence type="predicted"/>
<dbReference type="STRING" id="694573.A0A194ULQ2"/>
<keyword evidence="3" id="KW-1185">Reference proteome</keyword>
<evidence type="ECO:0000259" key="1">
    <source>
        <dbReference type="Pfam" id="PF03435"/>
    </source>
</evidence>
<dbReference type="GO" id="GO:0005737">
    <property type="term" value="C:cytoplasm"/>
    <property type="evidence" value="ECO:0007669"/>
    <property type="project" value="TreeGrafter"/>
</dbReference>
<protein>
    <recommendedName>
        <fullName evidence="1">Saccharopine dehydrogenase NADP binding domain-containing protein</fullName>
    </recommendedName>
</protein>
<reference evidence="3" key="1">
    <citation type="submission" date="2014-12" db="EMBL/GenBank/DDBJ databases">
        <title>Genome Sequence of Valsa Canker Pathogens Uncovers a Specific Adaption of Colonization on Woody Bark.</title>
        <authorList>
            <person name="Yin Z."/>
            <person name="Liu H."/>
            <person name="Gao X."/>
            <person name="Li Z."/>
            <person name="Song N."/>
            <person name="Ke X."/>
            <person name="Dai Q."/>
            <person name="Wu Y."/>
            <person name="Sun Y."/>
            <person name="Xu J.-R."/>
            <person name="Kang Z.K."/>
            <person name="Wang L."/>
            <person name="Huang L."/>
        </authorList>
    </citation>
    <scope>NUCLEOTIDE SEQUENCE [LARGE SCALE GENOMIC DNA]</scope>
    <source>
        <strain evidence="3">SXYL134</strain>
    </source>
</reference>
<dbReference type="SUPFAM" id="SSF51735">
    <property type="entry name" value="NAD(P)-binding Rossmann-fold domains"/>
    <property type="match status" value="1"/>
</dbReference>
<dbReference type="Gene3D" id="3.40.50.720">
    <property type="entry name" value="NAD(P)-binding Rossmann-like Domain"/>
    <property type="match status" value="1"/>
</dbReference>